<evidence type="ECO:0000259" key="7">
    <source>
        <dbReference type="PROSITE" id="PS50104"/>
    </source>
</evidence>
<dbReference type="InterPro" id="IPR045344">
    <property type="entry name" value="C-JID"/>
</dbReference>
<dbReference type="EC" id="3.2.2.6" evidence="1"/>
<dbReference type="Gene3D" id="3.40.50.300">
    <property type="entry name" value="P-loop containing nucleotide triphosphate hydrolases"/>
    <property type="match status" value="1"/>
</dbReference>
<dbReference type="PRINTS" id="PR00364">
    <property type="entry name" value="DISEASERSIST"/>
</dbReference>
<dbReference type="SUPFAM" id="SSF52200">
    <property type="entry name" value="Toll/Interleukin receptor TIR domain"/>
    <property type="match status" value="1"/>
</dbReference>
<proteinExistence type="predicted"/>
<dbReference type="PROSITE" id="PS51450">
    <property type="entry name" value="LRR"/>
    <property type="match status" value="1"/>
</dbReference>
<dbReference type="SUPFAM" id="SSF52058">
    <property type="entry name" value="L domain-like"/>
    <property type="match status" value="1"/>
</dbReference>
<keyword evidence="2" id="KW-0433">Leucine-rich repeat</keyword>
<dbReference type="InterPro" id="IPR001611">
    <property type="entry name" value="Leu-rich_rpt"/>
</dbReference>
<dbReference type="InterPro" id="IPR003591">
    <property type="entry name" value="Leu-rich_rpt_typical-subtyp"/>
</dbReference>
<dbReference type="SMART" id="SM00255">
    <property type="entry name" value="TIR"/>
    <property type="match status" value="1"/>
</dbReference>
<evidence type="ECO:0000313" key="8">
    <source>
        <dbReference type="EMBL" id="KAJ9162711.1"/>
    </source>
</evidence>
<dbReference type="Pfam" id="PF01582">
    <property type="entry name" value="TIR"/>
    <property type="match status" value="1"/>
</dbReference>
<dbReference type="InterPro" id="IPR000157">
    <property type="entry name" value="TIR_dom"/>
</dbReference>
<comment type="caution">
    <text evidence="8">The sequence shown here is derived from an EMBL/GenBank/DDBJ whole genome shotgun (WGS) entry which is preliminary data.</text>
</comment>
<organism evidence="8 9">
    <name type="scientific">Hevea brasiliensis</name>
    <name type="common">Para rubber tree</name>
    <name type="synonym">Siphonia brasiliensis</name>
    <dbReference type="NCBI Taxonomy" id="3981"/>
    <lineage>
        <taxon>Eukaryota</taxon>
        <taxon>Viridiplantae</taxon>
        <taxon>Streptophyta</taxon>
        <taxon>Embryophyta</taxon>
        <taxon>Tracheophyta</taxon>
        <taxon>Spermatophyta</taxon>
        <taxon>Magnoliopsida</taxon>
        <taxon>eudicotyledons</taxon>
        <taxon>Gunneridae</taxon>
        <taxon>Pentapetalae</taxon>
        <taxon>rosids</taxon>
        <taxon>fabids</taxon>
        <taxon>Malpighiales</taxon>
        <taxon>Euphorbiaceae</taxon>
        <taxon>Crotonoideae</taxon>
        <taxon>Micrandreae</taxon>
        <taxon>Hevea</taxon>
    </lineage>
</organism>
<dbReference type="InterPro" id="IPR042197">
    <property type="entry name" value="Apaf_helical"/>
</dbReference>
<protein>
    <recommendedName>
        <fullName evidence="1">ADP-ribosyl cyclase/cyclic ADP-ribose hydrolase</fullName>
        <ecNumber evidence="1">3.2.2.6</ecNumber>
    </recommendedName>
</protein>
<dbReference type="PANTHER" id="PTHR11017:SF305">
    <property type="entry name" value="TMV RESISTANCE PROTEIN N-LIKE"/>
    <property type="match status" value="1"/>
</dbReference>
<dbReference type="PROSITE" id="PS50104">
    <property type="entry name" value="TIR"/>
    <property type="match status" value="1"/>
</dbReference>
<dbReference type="Pfam" id="PF20160">
    <property type="entry name" value="C-JID"/>
    <property type="match status" value="1"/>
</dbReference>
<accession>A0ABQ9L7W6</accession>
<keyword evidence="9" id="KW-1185">Reference proteome</keyword>
<dbReference type="InterPro" id="IPR035897">
    <property type="entry name" value="Toll_tir_struct_dom_sf"/>
</dbReference>
<dbReference type="Gene3D" id="3.80.10.10">
    <property type="entry name" value="Ribonuclease Inhibitor"/>
    <property type="match status" value="2"/>
</dbReference>
<reference evidence="8" key="1">
    <citation type="journal article" date="2023" name="Plant Biotechnol. J.">
        <title>Chromosome-level wild Hevea brasiliensis genome provides new tools for genomic-assisted breeding and valuable loci to elevate rubber yield.</title>
        <authorList>
            <person name="Cheng H."/>
            <person name="Song X."/>
            <person name="Hu Y."/>
            <person name="Wu T."/>
            <person name="Yang Q."/>
            <person name="An Z."/>
            <person name="Feng S."/>
            <person name="Deng Z."/>
            <person name="Wu W."/>
            <person name="Zeng X."/>
            <person name="Tu M."/>
            <person name="Wang X."/>
            <person name="Huang H."/>
        </authorList>
    </citation>
    <scope>NUCLEOTIDE SEQUENCE</scope>
    <source>
        <strain evidence="8">MT/VB/25A 57/8</strain>
    </source>
</reference>
<dbReference type="Gene3D" id="1.10.8.430">
    <property type="entry name" value="Helical domain of apoptotic protease-activating factors"/>
    <property type="match status" value="1"/>
</dbReference>
<dbReference type="InterPro" id="IPR032675">
    <property type="entry name" value="LRR_dom_sf"/>
</dbReference>
<dbReference type="InterPro" id="IPR058192">
    <property type="entry name" value="WHD_ROQ1-like"/>
</dbReference>
<dbReference type="EMBL" id="JARPOI010000013">
    <property type="protein sequence ID" value="KAJ9162711.1"/>
    <property type="molecule type" value="Genomic_DNA"/>
</dbReference>
<feature type="domain" description="TIR" evidence="7">
    <location>
        <begin position="13"/>
        <end position="179"/>
    </location>
</feature>
<gene>
    <name evidence="8" type="ORF">P3X46_022467</name>
</gene>
<name>A0ABQ9L7W6_HEVBR</name>
<comment type="catalytic activity">
    <reaction evidence="6">
        <text>NAD(+) + H2O = ADP-D-ribose + nicotinamide + H(+)</text>
        <dbReference type="Rhea" id="RHEA:16301"/>
        <dbReference type="ChEBI" id="CHEBI:15377"/>
        <dbReference type="ChEBI" id="CHEBI:15378"/>
        <dbReference type="ChEBI" id="CHEBI:17154"/>
        <dbReference type="ChEBI" id="CHEBI:57540"/>
        <dbReference type="ChEBI" id="CHEBI:57967"/>
        <dbReference type="EC" id="3.2.2.6"/>
    </reaction>
    <physiologicalReaction direction="left-to-right" evidence="6">
        <dbReference type="Rhea" id="RHEA:16302"/>
    </physiologicalReaction>
</comment>
<keyword evidence="4" id="KW-0378">Hydrolase</keyword>
<dbReference type="Proteomes" id="UP001174677">
    <property type="component" value="Chromosome 13"/>
</dbReference>
<dbReference type="SUPFAM" id="SSF52540">
    <property type="entry name" value="P-loop containing nucleoside triphosphate hydrolases"/>
    <property type="match status" value="1"/>
</dbReference>
<evidence type="ECO:0000256" key="2">
    <source>
        <dbReference type="ARBA" id="ARBA00022614"/>
    </source>
</evidence>
<evidence type="ECO:0000256" key="4">
    <source>
        <dbReference type="ARBA" id="ARBA00022801"/>
    </source>
</evidence>
<evidence type="ECO:0000313" key="9">
    <source>
        <dbReference type="Proteomes" id="UP001174677"/>
    </source>
</evidence>
<dbReference type="PANTHER" id="PTHR11017">
    <property type="entry name" value="LEUCINE-RICH REPEAT-CONTAINING PROTEIN"/>
    <property type="match status" value="1"/>
</dbReference>
<dbReference type="InterPro" id="IPR044974">
    <property type="entry name" value="Disease_R_plants"/>
</dbReference>
<dbReference type="InterPro" id="IPR002182">
    <property type="entry name" value="NB-ARC"/>
</dbReference>
<dbReference type="SMART" id="SM00369">
    <property type="entry name" value="LRR_TYP"/>
    <property type="match status" value="2"/>
</dbReference>
<keyword evidence="5" id="KW-0520">NAD</keyword>
<evidence type="ECO:0000256" key="1">
    <source>
        <dbReference type="ARBA" id="ARBA00011982"/>
    </source>
</evidence>
<dbReference type="Gene3D" id="3.40.50.10140">
    <property type="entry name" value="Toll/interleukin-1 receptor homology (TIR) domain"/>
    <property type="match status" value="1"/>
</dbReference>
<dbReference type="InterPro" id="IPR027417">
    <property type="entry name" value="P-loop_NTPase"/>
</dbReference>
<dbReference type="Pfam" id="PF00931">
    <property type="entry name" value="NB-ARC"/>
    <property type="match status" value="1"/>
</dbReference>
<evidence type="ECO:0000256" key="6">
    <source>
        <dbReference type="ARBA" id="ARBA00047304"/>
    </source>
</evidence>
<evidence type="ECO:0000256" key="3">
    <source>
        <dbReference type="ARBA" id="ARBA00022737"/>
    </source>
</evidence>
<evidence type="ECO:0000256" key="5">
    <source>
        <dbReference type="ARBA" id="ARBA00023027"/>
    </source>
</evidence>
<dbReference type="Pfam" id="PF23282">
    <property type="entry name" value="WHD_ROQ1"/>
    <property type="match status" value="1"/>
</dbReference>
<sequence length="1119" mass="127769">MAKAKAQEASSGCNYDVFLSFRGEDTRKKFTDHLYTALIQAGIHTFRDDDELKKGENIEIGIKKAIEESRLSIIVFSNGYASSRWCLDELVMITKRSRTVEHIVVPVFYDVDPTEVSEQSGRFGEIFAAHEQYFMEEMNRVEGWRAALREVADLGGFVLQDRYEAPFIRNIVKDIRSKLSRKVLNVSPYLVGIDFDVARINIWLQDVSTNTRIMIIYGIGGVGKTTIAKTVYNMNYDNFEGRSFLANIKETSEQLNGLLHIQRQLLSDILKDQPINIYNVDEGIIKVKEAICCRRVLIVLDDVDHIDQFNAIIGMQKWLYPGSKIIITTRYASLFNVNYEGCLILKIMELDDDSSMQLFSWHLFGQDHPPEGFVKVSKRVVNYCSGLPLALQVLASSLRGKRVDLWESELRKLEEIPDGKIQKILRISCDSLQDDHDKNIFLDIACFFVGMDKDYVVKILDECGFYTVVGLQNLIDRCLITVNEHKQIMMHQLIRDMGREIVRQESPEDPGKRSRLWNHGDALTALKENTGSEAVKALTFSPPNEVELKLEGLAKMQRLKLLQLCNVKLKGSYEDFPKNLVWLSWRGFSLKSIPISFDLEKLAVLEMPHSYLKCLWERNRNLPNLKILNLSHSHFLVTTPNFRGLPNLERLILQDCINLVEIDESIEVLQRIVLLNLRDCKNLRKLPRKLASLKSLEELVLSGCLELDELPKVLAEMNLKVLVVDGNSINQLNSTSDDASKLNFLSATSWDSTFHSWLSPRKGPKSMKFSFTFLPRTLVTLSLANCNLLDDHIPKDLSMLPSLQHLNLGGNPIHALPESISSLTSLRSLLLDHCERLQYLPELPPTLKELDVNHCRSLERITNLPNLFRRLIFRSYGCENLDEVEGAFKLQPIRNIDMEMITALGMFNLESLESFQVLHECGIFSIYIPGSEIPGWYSYQNAGRSISFNVNRVQGHKIIGLNLCVVYAFDQPANPRSDYKICGKPFTHIKNTNNGLSWNYSPTFYEIPGEQAYNLWLSHWKYVDKMEDGDEVFVGVGMPSGIQVIRVGVHLVYEEEKDGSQSQSITSSSWYQDLSNADVSAFRHRTGYILGYNHYGRDVQKLRWDTLLNGIKCMIGQVS</sequence>
<keyword evidence="3" id="KW-0677">Repeat</keyword>